<dbReference type="AlphaFoldDB" id="A0A1H6WR05"/>
<organism evidence="2 3">
    <name type="scientific">Halohasta litchfieldiae</name>
    <dbReference type="NCBI Taxonomy" id="1073996"/>
    <lineage>
        <taxon>Archaea</taxon>
        <taxon>Methanobacteriati</taxon>
        <taxon>Methanobacteriota</taxon>
        <taxon>Stenosarchaea group</taxon>
        <taxon>Halobacteria</taxon>
        <taxon>Halobacteriales</taxon>
        <taxon>Haloferacaceae</taxon>
        <taxon>Halohasta</taxon>
    </lineage>
</organism>
<proteinExistence type="predicted"/>
<reference evidence="2 3" key="1">
    <citation type="submission" date="2016-10" db="EMBL/GenBank/DDBJ databases">
        <authorList>
            <person name="de Groot N.N."/>
        </authorList>
    </citation>
    <scope>NUCLEOTIDE SEQUENCE [LARGE SCALE GENOMIC DNA]</scope>
    <source>
        <strain evidence="2 3">DSM 22187</strain>
    </source>
</reference>
<protein>
    <submittedName>
        <fullName evidence="2">Uncharacterized protein</fullName>
    </submittedName>
</protein>
<dbReference type="KEGG" id="hae:halTADL_1196"/>
<feature type="region of interest" description="Disordered" evidence="1">
    <location>
        <begin position="141"/>
        <end position="160"/>
    </location>
</feature>
<name>A0A1H6WR05_9EURY</name>
<gene>
    <name evidence="2" type="ORF">SAMN05444271_12928</name>
</gene>
<evidence type="ECO:0000313" key="2">
    <source>
        <dbReference type="EMBL" id="SEJ19288.1"/>
    </source>
</evidence>
<dbReference type="Proteomes" id="UP000198888">
    <property type="component" value="Unassembled WGS sequence"/>
</dbReference>
<accession>A0A2H4Q0T2</accession>
<accession>A0A1H6WR05</accession>
<dbReference type="EMBL" id="FNYR01000029">
    <property type="protein sequence ID" value="SEJ19288.1"/>
    <property type="molecule type" value="Genomic_DNA"/>
</dbReference>
<evidence type="ECO:0000313" key="3">
    <source>
        <dbReference type="Proteomes" id="UP000198888"/>
    </source>
</evidence>
<dbReference type="RefSeq" id="WP_143054180.1">
    <property type="nucleotide sequence ID" value="NZ_FNYR01000029.1"/>
</dbReference>
<keyword evidence="3" id="KW-1185">Reference proteome</keyword>
<dbReference type="STRING" id="1073996.SAMN05444271_12928"/>
<evidence type="ECO:0000256" key="1">
    <source>
        <dbReference type="SAM" id="MobiDB-lite"/>
    </source>
</evidence>
<dbReference type="OrthoDB" id="350174at2157"/>
<sequence>MSSDAHTYALLAATCQISTLHTHARNWCEMFTDEWMLLCANGLNDPDSDVATPLGEDAKDLAQEVDFDSRELEWEKDATIYVLADPEMLDEPTGDVFRRSLRVVLERLADQVIFPFDHIDADRRGGWLVACLEDGEIKNPKKKFSVDRGSDPEQRDLSSL</sequence>